<proteinExistence type="predicted"/>
<dbReference type="Proteomes" id="UP000160611">
    <property type="component" value="Segment"/>
</dbReference>
<reference evidence="1 2" key="2">
    <citation type="journal article" date="2016" name="Genome Announc.">
        <title>Complete Genome Sequence of a Giant Sea Perch Iridovirus in Kaohsiung, Taiwan.</title>
        <authorList>
            <person name="Wen C.M."/>
            <person name="Hong J.R."/>
        </authorList>
    </citation>
    <scope>NUCLEOTIDE SEQUENCE [LARGE SCALE GENOMIC DNA]</scope>
    <source>
        <strain evidence="1">GSIV-K1</strain>
    </source>
</reference>
<dbReference type="EMBL" id="KT804738">
    <property type="protein sequence ID" value="AMM72689.1"/>
    <property type="molecule type" value="Genomic_DNA"/>
</dbReference>
<name>A0A140GB50_GSIV</name>
<evidence type="ECO:0000313" key="2">
    <source>
        <dbReference type="Proteomes" id="UP000160611"/>
    </source>
</evidence>
<protein>
    <submittedName>
        <fullName evidence="1">ORF055L</fullName>
    </submittedName>
</protein>
<evidence type="ECO:0000313" key="1">
    <source>
        <dbReference type="EMBL" id="AMM72689.1"/>
    </source>
</evidence>
<reference evidence="1 2" key="1">
    <citation type="journal article" date="2016" name="Apoptosis">
        <title>GSIV serine/threonine kinase can induce apoptotic cell death via p53 and pro-apoptotic gene Bax upregulation in fish cells.</title>
        <authorList>
            <person name="Reshi L."/>
            <person name="Wu H.C."/>
            <person name="Wu J.L."/>
            <person name="Wang H.V."/>
            <person name="Hong J.R."/>
        </authorList>
    </citation>
    <scope>NUCLEOTIDE SEQUENCE [LARGE SCALE GENOMIC DNA]</scope>
    <source>
        <strain evidence="1">GSIV-K1</strain>
    </source>
</reference>
<sequence length="87" mass="9954">MPGCRCTPIVVYLLFCSIQVLRRYSIYAQSADASTFRAPASSSPLASRRLSLHPRWSCPGSASSFCKRLESRRRLMLAWSLWRESRI</sequence>
<accession>A0A140GB50</accession>
<organism evidence="1 2">
    <name type="scientific">Giant seaperch iridovirus</name>
    <name type="common">GSIV</name>
    <dbReference type="NCBI Taxonomy" id="176655"/>
    <lineage>
        <taxon>Viruses</taxon>
        <taxon>Varidnaviria</taxon>
        <taxon>Bamfordvirae</taxon>
        <taxon>Nucleocytoviricota</taxon>
        <taxon>Megaviricetes</taxon>
        <taxon>Pimascovirales</taxon>
        <taxon>Pimascovirales incertae sedis</taxon>
        <taxon>Iridoviridae</taxon>
        <taxon>Alphairidovirinae</taxon>
        <taxon>Megalocytivirus</taxon>
        <taxon>Megalocytivirus pagrus1</taxon>
        <taxon>Infectious spleen and kidney necrosis virus</taxon>
    </lineage>
</organism>